<keyword evidence="3" id="KW-1185">Reference proteome</keyword>
<feature type="domain" description="SusD-like N-terminal" evidence="1">
    <location>
        <begin position="41"/>
        <end position="245"/>
    </location>
</feature>
<evidence type="ECO:0000259" key="1">
    <source>
        <dbReference type="Pfam" id="PF14322"/>
    </source>
</evidence>
<organism evidence="2 3">
    <name type="scientific">Dyadobacter arcticus</name>
    <dbReference type="NCBI Taxonomy" id="1078754"/>
    <lineage>
        <taxon>Bacteria</taxon>
        <taxon>Pseudomonadati</taxon>
        <taxon>Bacteroidota</taxon>
        <taxon>Cytophagia</taxon>
        <taxon>Cytophagales</taxon>
        <taxon>Spirosomataceae</taxon>
        <taxon>Dyadobacter</taxon>
    </lineage>
</organism>
<dbReference type="Proteomes" id="UP001179181">
    <property type="component" value="Unassembled WGS sequence"/>
</dbReference>
<reference evidence="2 3" key="1">
    <citation type="submission" date="2020-03" db="EMBL/GenBank/DDBJ databases">
        <title>Genomic Encyclopedia of Type Strains, Phase IV (KMG-IV): sequencing the most valuable type-strain genomes for metagenomic binning, comparative biology and taxonomic classification.</title>
        <authorList>
            <person name="Goeker M."/>
        </authorList>
    </citation>
    <scope>NUCLEOTIDE SEQUENCE [LARGE SCALE GENOMIC DNA]</scope>
    <source>
        <strain evidence="2 3">DSM 102865</strain>
    </source>
</reference>
<protein>
    <recommendedName>
        <fullName evidence="1">SusD-like N-terminal domain-containing protein</fullName>
    </recommendedName>
</protein>
<dbReference type="EMBL" id="JAASQJ010000001">
    <property type="protein sequence ID" value="NIJ51743.1"/>
    <property type="molecule type" value="Genomic_DNA"/>
</dbReference>
<dbReference type="SUPFAM" id="SSF48452">
    <property type="entry name" value="TPR-like"/>
    <property type="match status" value="1"/>
</dbReference>
<accession>A0ABX0UFF3</accession>
<dbReference type="RefSeq" id="WP_229211764.1">
    <property type="nucleotide sequence ID" value="NZ_JAASQJ010000001.1"/>
</dbReference>
<dbReference type="Pfam" id="PF14322">
    <property type="entry name" value="SusD-like_3"/>
    <property type="match status" value="1"/>
</dbReference>
<name>A0ABX0UFF3_9BACT</name>
<evidence type="ECO:0000313" key="2">
    <source>
        <dbReference type="EMBL" id="NIJ51743.1"/>
    </source>
</evidence>
<dbReference type="Gene3D" id="1.25.40.390">
    <property type="match status" value="1"/>
</dbReference>
<gene>
    <name evidence="2" type="ORF">FHS68_000899</name>
</gene>
<proteinExistence type="predicted"/>
<dbReference type="InterPro" id="IPR033985">
    <property type="entry name" value="SusD-like_N"/>
</dbReference>
<dbReference type="InterPro" id="IPR011990">
    <property type="entry name" value="TPR-like_helical_dom_sf"/>
</dbReference>
<sequence>MMKIGANKGNDFFKQNFMGKANILKRVVLIMPLLTLAGCEEFLSTEPDSTRASINTPKQVSQLLTTAYPQAGYLVFSEGMSDNVADKGTGTDDKTNRFSFLFEEVEATVDEQDSPDSYWAECYRAVSVANEALSIISKTTDPAQYNAQRGEALLARAYAHFMLVNFFSKFYDPAQPNSDPGIPYVTEPEDIVIKKYERKTVAYVYEMIEKDLLEGLPLISDGTYTVPKYHFNRAAANAFASRFYLVKKDYAKVLQYANEVFPGSSLGDNLRPWNTTYESLSPQELYNTYSRASQNANLMLVETSSTYGRYVASYRYGMNFRKWQEISAGEGIIGGSASWTFPLYTQGDNNYLVPKLNEYFVRESVNAEIGFPYVMLPIFTVEEVLFNKIEANAYLNNTAASLSDLNLYASKRVDNYDASKHIITANSINRFFGTSNLKNGIISTVLAFKRVEFVQEGMRWFDIQRYAMPVQHVTSTGSVITVPANDPRRVLQIPQSATISGIAQNSR</sequence>
<evidence type="ECO:0000313" key="3">
    <source>
        <dbReference type="Proteomes" id="UP001179181"/>
    </source>
</evidence>
<comment type="caution">
    <text evidence="2">The sequence shown here is derived from an EMBL/GenBank/DDBJ whole genome shotgun (WGS) entry which is preliminary data.</text>
</comment>